<evidence type="ECO:0000256" key="1">
    <source>
        <dbReference type="SAM" id="MobiDB-lite"/>
    </source>
</evidence>
<dbReference type="PANTHER" id="PTHR43591">
    <property type="entry name" value="METHYLTRANSFERASE"/>
    <property type="match status" value="1"/>
</dbReference>
<protein>
    <recommendedName>
        <fullName evidence="4">Methyltransferase domain-containing protein</fullName>
    </recommendedName>
</protein>
<evidence type="ECO:0000313" key="2">
    <source>
        <dbReference type="EMBL" id="EPQ54483.1"/>
    </source>
</evidence>
<dbReference type="OMA" id="HEAPING"/>
<gene>
    <name evidence="2" type="ORF">GLOTRDRAFT_93980</name>
</gene>
<dbReference type="PANTHER" id="PTHR43591:SF50">
    <property type="entry name" value="METHYLTRANSFERASE DOMAIN-CONTAINING PROTEIN-RELATED"/>
    <property type="match status" value="1"/>
</dbReference>
<feature type="region of interest" description="Disordered" evidence="1">
    <location>
        <begin position="188"/>
        <end position="215"/>
    </location>
</feature>
<dbReference type="CDD" id="cd02440">
    <property type="entry name" value="AdoMet_MTases"/>
    <property type="match status" value="1"/>
</dbReference>
<dbReference type="Pfam" id="PF13489">
    <property type="entry name" value="Methyltransf_23"/>
    <property type="match status" value="1"/>
</dbReference>
<proteinExistence type="predicted"/>
<evidence type="ECO:0008006" key="4">
    <source>
        <dbReference type="Google" id="ProtNLM"/>
    </source>
</evidence>
<evidence type="ECO:0000313" key="3">
    <source>
        <dbReference type="Proteomes" id="UP000030669"/>
    </source>
</evidence>
<dbReference type="OrthoDB" id="184880at2759"/>
<dbReference type="KEGG" id="gtr:GLOTRDRAFT_93980"/>
<sequence>MVVNQDVYVLPRNPTEAERLQAQHDHYRRAFGGLLVHPSIDLREHRSILDCCTGTGAWLKDARPAAHPEAVLDACDISLEQYNENHSSVADEVFVQNITERFPEARRGKYDLVHQRLLVAGIRQDQWVSAIANVAETLKPGGKLSITELNMELVRGSGGAGNAEHLEWKNNITRAWWKKARLVHFRTGGRPSDTPAGPVRRRMLAPRYAGAPSRQ</sequence>
<dbReference type="RefSeq" id="XP_007866788.1">
    <property type="nucleotide sequence ID" value="XM_007868597.1"/>
</dbReference>
<dbReference type="Gene3D" id="3.40.50.150">
    <property type="entry name" value="Vaccinia Virus protein VP39"/>
    <property type="match status" value="1"/>
</dbReference>
<dbReference type="GeneID" id="19309572"/>
<name>S7Q4Q3_GLOTA</name>
<dbReference type="InterPro" id="IPR029063">
    <property type="entry name" value="SAM-dependent_MTases_sf"/>
</dbReference>
<dbReference type="HOGENOM" id="CLU_1283379_0_0_1"/>
<dbReference type="AlphaFoldDB" id="S7Q4Q3"/>
<keyword evidence="3" id="KW-1185">Reference proteome</keyword>
<accession>S7Q4Q3</accession>
<reference evidence="2 3" key="1">
    <citation type="journal article" date="2012" name="Science">
        <title>The Paleozoic origin of enzymatic lignin decomposition reconstructed from 31 fungal genomes.</title>
        <authorList>
            <person name="Floudas D."/>
            <person name="Binder M."/>
            <person name="Riley R."/>
            <person name="Barry K."/>
            <person name="Blanchette R.A."/>
            <person name="Henrissat B."/>
            <person name="Martinez A.T."/>
            <person name="Otillar R."/>
            <person name="Spatafora J.W."/>
            <person name="Yadav J.S."/>
            <person name="Aerts A."/>
            <person name="Benoit I."/>
            <person name="Boyd A."/>
            <person name="Carlson A."/>
            <person name="Copeland A."/>
            <person name="Coutinho P.M."/>
            <person name="de Vries R.P."/>
            <person name="Ferreira P."/>
            <person name="Findley K."/>
            <person name="Foster B."/>
            <person name="Gaskell J."/>
            <person name="Glotzer D."/>
            <person name="Gorecki P."/>
            <person name="Heitman J."/>
            <person name="Hesse C."/>
            <person name="Hori C."/>
            <person name="Igarashi K."/>
            <person name="Jurgens J.A."/>
            <person name="Kallen N."/>
            <person name="Kersten P."/>
            <person name="Kohler A."/>
            <person name="Kuees U."/>
            <person name="Kumar T.K.A."/>
            <person name="Kuo A."/>
            <person name="LaButti K."/>
            <person name="Larrondo L.F."/>
            <person name="Lindquist E."/>
            <person name="Ling A."/>
            <person name="Lombard V."/>
            <person name="Lucas S."/>
            <person name="Lundell T."/>
            <person name="Martin R."/>
            <person name="McLaughlin D.J."/>
            <person name="Morgenstern I."/>
            <person name="Morin E."/>
            <person name="Murat C."/>
            <person name="Nagy L.G."/>
            <person name="Nolan M."/>
            <person name="Ohm R.A."/>
            <person name="Patyshakuliyeva A."/>
            <person name="Rokas A."/>
            <person name="Ruiz-Duenas F.J."/>
            <person name="Sabat G."/>
            <person name="Salamov A."/>
            <person name="Samejima M."/>
            <person name="Schmutz J."/>
            <person name="Slot J.C."/>
            <person name="St John F."/>
            <person name="Stenlid J."/>
            <person name="Sun H."/>
            <person name="Sun S."/>
            <person name="Syed K."/>
            <person name="Tsang A."/>
            <person name="Wiebenga A."/>
            <person name="Young D."/>
            <person name="Pisabarro A."/>
            <person name="Eastwood D.C."/>
            <person name="Martin F."/>
            <person name="Cullen D."/>
            <person name="Grigoriev I.V."/>
            <person name="Hibbett D.S."/>
        </authorList>
    </citation>
    <scope>NUCLEOTIDE SEQUENCE [LARGE SCALE GENOMIC DNA]</scope>
    <source>
        <strain evidence="2 3">ATCC 11539</strain>
    </source>
</reference>
<dbReference type="eggNOG" id="ENOG502SV57">
    <property type="taxonomic scope" value="Eukaryota"/>
</dbReference>
<dbReference type="Proteomes" id="UP000030669">
    <property type="component" value="Unassembled WGS sequence"/>
</dbReference>
<organism evidence="2 3">
    <name type="scientific">Gloeophyllum trabeum (strain ATCC 11539 / FP-39264 / Madison 617)</name>
    <name type="common">Brown rot fungus</name>
    <dbReference type="NCBI Taxonomy" id="670483"/>
    <lineage>
        <taxon>Eukaryota</taxon>
        <taxon>Fungi</taxon>
        <taxon>Dikarya</taxon>
        <taxon>Basidiomycota</taxon>
        <taxon>Agaricomycotina</taxon>
        <taxon>Agaricomycetes</taxon>
        <taxon>Gloeophyllales</taxon>
        <taxon>Gloeophyllaceae</taxon>
        <taxon>Gloeophyllum</taxon>
    </lineage>
</organism>
<dbReference type="SUPFAM" id="SSF53335">
    <property type="entry name" value="S-adenosyl-L-methionine-dependent methyltransferases"/>
    <property type="match status" value="1"/>
</dbReference>
<dbReference type="EMBL" id="KB469303">
    <property type="protein sequence ID" value="EPQ54483.1"/>
    <property type="molecule type" value="Genomic_DNA"/>
</dbReference>